<reference evidence="5" key="4">
    <citation type="journal article" date="2008" name="Nucleic Acids Res.">
        <title>The rice annotation project database (RAP-DB): 2008 update.</title>
        <authorList>
            <consortium name="The rice annotation project (RAP)"/>
        </authorList>
    </citation>
    <scope>GENOME REANNOTATION</scope>
    <source>
        <strain evidence="5">cv. Nipponbare</strain>
    </source>
</reference>
<sequence>MTATSLLLLLVAAPTRPPPAADLLLLSSRQFISPRRDAPIMHAPDLTRSREEISRESYSRPDPPAARRVATPTATERDGPPAGPPNVAHIQRPRPGTWRRPGDGRLMR</sequence>
<protein>
    <recommendedName>
        <fullName evidence="6">Secreted protein</fullName>
    </recommendedName>
</protein>
<evidence type="ECO:0000256" key="1">
    <source>
        <dbReference type="SAM" id="MobiDB-lite"/>
    </source>
</evidence>
<feature type="chain" id="PRO_5010141328" description="Secreted protein" evidence="2">
    <location>
        <begin position="21"/>
        <end position="108"/>
    </location>
</feature>
<name>Q67TR7_ORYSJ</name>
<organism evidence="4 5">
    <name type="scientific">Oryza sativa subsp. japonica</name>
    <name type="common">Rice</name>
    <dbReference type="NCBI Taxonomy" id="39947"/>
    <lineage>
        <taxon>Eukaryota</taxon>
        <taxon>Viridiplantae</taxon>
        <taxon>Streptophyta</taxon>
        <taxon>Embryophyta</taxon>
        <taxon>Tracheophyta</taxon>
        <taxon>Spermatophyta</taxon>
        <taxon>Magnoliopsida</taxon>
        <taxon>Liliopsida</taxon>
        <taxon>Poales</taxon>
        <taxon>Poaceae</taxon>
        <taxon>BOP clade</taxon>
        <taxon>Oryzoideae</taxon>
        <taxon>Oryzeae</taxon>
        <taxon>Oryzinae</taxon>
        <taxon>Oryza</taxon>
        <taxon>Oryza sativa</taxon>
    </lineage>
</organism>
<evidence type="ECO:0008006" key="6">
    <source>
        <dbReference type="Google" id="ProtNLM"/>
    </source>
</evidence>
<proteinExistence type="predicted"/>
<reference evidence="5" key="3">
    <citation type="journal article" date="2005" name="Nature">
        <title>The map-based sequence of the rice genome.</title>
        <authorList>
            <consortium name="International rice genome sequencing project (IRGSP)"/>
            <person name="Matsumoto T."/>
            <person name="Wu J."/>
            <person name="Kanamori H."/>
            <person name="Katayose Y."/>
            <person name="Fujisawa M."/>
            <person name="Namiki N."/>
            <person name="Mizuno H."/>
            <person name="Yamamoto K."/>
            <person name="Antonio B.A."/>
            <person name="Baba T."/>
            <person name="Sakata K."/>
            <person name="Nagamura Y."/>
            <person name="Aoki H."/>
            <person name="Arikawa K."/>
            <person name="Arita K."/>
            <person name="Bito T."/>
            <person name="Chiden Y."/>
            <person name="Fujitsuka N."/>
            <person name="Fukunaka R."/>
            <person name="Hamada M."/>
            <person name="Harada C."/>
            <person name="Hayashi A."/>
            <person name="Hijishita S."/>
            <person name="Honda M."/>
            <person name="Hosokawa S."/>
            <person name="Ichikawa Y."/>
            <person name="Idonuma A."/>
            <person name="Iijima M."/>
            <person name="Ikeda M."/>
            <person name="Ikeno M."/>
            <person name="Ito K."/>
            <person name="Ito S."/>
            <person name="Ito T."/>
            <person name="Ito Y."/>
            <person name="Ito Y."/>
            <person name="Iwabuchi A."/>
            <person name="Kamiya K."/>
            <person name="Karasawa W."/>
            <person name="Kurita K."/>
            <person name="Katagiri S."/>
            <person name="Kikuta A."/>
            <person name="Kobayashi H."/>
            <person name="Kobayashi N."/>
            <person name="Machita K."/>
            <person name="Maehara T."/>
            <person name="Masukawa M."/>
            <person name="Mizubayashi T."/>
            <person name="Mukai Y."/>
            <person name="Nagasaki H."/>
            <person name="Nagata Y."/>
            <person name="Naito S."/>
            <person name="Nakashima M."/>
            <person name="Nakama Y."/>
            <person name="Nakamichi Y."/>
            <person name="Nakamura M."/>
            <person name="Meguro A."/>
            <person name="Negishi M."/>
            <person name="Ohta I."/>
            <person name="Ohta T."/>
            <person name="Okamoto M."/>
            <person name="Ono N."/>
            <person name="Saji S."/>
            <person name="Sakaguchi M."/>
            <person name="Sakai K."/>
            <person name="Shibata M."/>
            <person name="Shimokawa T."/>
            <person name="Song J."/>
            <person name="Takazaki Y."/>
            <person name="Terasawa K."/>
            <person name="Tsugane M."/>
            <person name="Tsuji K."/>
            <person name="Ueda S."/>
            <person name="Waki K."/>
            <person name="Yamagata H."/>
            <person name="Yamamoto M."/>
            <person name="Yamamoto S."/>
            <person name="Yamane H."/>
            <person name="Yoshiki S."/>
            <person name="Yoshihara R."/>
            <person name="Yukawa K."/>
            <person name="Zhong H."/>
            <person name="Yano M."/>
            <person name="Yuan Q."/>
            <person name="Ouyang S."/>
            <person name="Liu J."/>
            <person name="Jones K.M."/>
            <person name="Gansberger K."/>
            <person name="Moffat K."/>
            <person name="Hill J."/>
            <person name="Bera J."/>
            <person name="Fadrosh D."/>
            <person name="Jin S."/>
            <person name="Johri S."/>
            <person name="Kim M."/>
            <person name="Overton L."/>
            <person name="Reardon M."/>
            <person name="Tsitrin T."/>
            <person name="Vuong H."/>
            <person name="Weaver B."/>
            <person name="Ciecko A."/>
            <person name="Tallon L."/>
            <person name="Jackson J."/>
            <person name="Pai G."/>
            <person name="Aken S.V."/>
            <person name="Utterback T."/>
            <person name="Reidmuller S."/>
            <person name="Feldblyum T."/>
            <person name="Hsiao J."/>
            <person name="Zismann V."/>
            <person name="Iobst S."/>
            <person name="de Vazeille A.R."/>
            <person name="Buell C.R."/>
            <person name="Ying K."/>
            <person name="Li Y."/>
            <person name="Lu T."/>
            <person name="Huang Y."/>
            <person name="Zhao Q."/>
            <person name="Feng Q."/>
            <person name="Zhang L."/>
            <person name="Zhu J."/>
            <person name="Weng Q."/>
            <person name="Mu J."/>
            <person name="Lu Y."/>
            <person name="Fan D."/>
            <person name="Liu Y."/>
            <person name="Guan J."/>
            <person name="Zhang Y."/>
            <person name="Yu S."/>
            <person name="Liu X."/>
            <person name="Zhang Y."/>
            <person name="Hong G."/>
            <person name="Han B."/>
            <person name="Choisne N."/>
            <person name="Demange N."/>
            <person name="Orjeda G."/>
            <person name="Samain S."/>
            <person name="Cattolico L."/>
            <person name="Pelletier E."/>
            <person name="Couloux A."/>
            <person name="Segurens B."/>
            <person name="Wincker P."/>
            <person name="D'Hont A."/>
            <person name="Scarpelli C."/>
            <person name="Weissenbach J."/>
            <person name="Salanoubat M."/>
            <person name="Quetier F."/>
            <person name="Yu Y."/>
            <person name="Kim H.R."/>
            <person name="Rambo T."/>
            <person name="Currie J."/>
            <person name="Collura K."/>
            <person name="Luo M."/>
            <person name="Yang T."/>
            <person name="Ammiraju J.S.S."/>
            <person name="Engler F."/>
            <person name="Soderlund C."/>
            <person name="Wing R.A."/>
            <person name="Palmer L.E."/>
            <person name="de la Bastide M."/>
            <person name="Spiegel L."/>
            <person name="Nascimento L."/>
            <person name="Zutavern T."/>
            <person name="O'Shaughnessy A."/>
            <person name="Dike S."/>
            <person name="Dedhia N."/>
            <person name="Preston R."/>
            <person name="Balija V."/>
            <person name="McCombie W.R."/>
            <person name="Chow T."/>
            <person name="Chen H."/>
            <person name="Chung M."/>
            <person name="Chen C."/>
            <person name="Shaw J."/>
            <person name="Wu H."/>
            <person name="Hsiao K."/>
            <person name="Chao Y."/>
            <person name="Chu M."/>
            <person name="Cheng C."/>
            <person name="Hour A."/>
            <person name="Lee P."/>
            <person name="Lin S."/>
            <person name="Lin Y."/>
            <person name="Liou J."/>
            <person name="Liu S."/>
            <person name="Hsing Y."/>
            <person name="Raghuvanshi S."/>
            <person name="Mohanty A."/>
            <person name="Bharti A.K."/>
            <person name="Gaur A."/>
            <person name="Gupta V."/>
            <person name="Kumar D."/>
            <person name="Ravi V."/>
            <person name="Vij S."/>
            <person name="Kapur A."/>
            <person name="Khurana P."/>
            <person name="Khurana P."/>
            <person name="Khurana J.P."/>
            <person name="Tyagi A.K."/>
            <person name="Gaikwad K."/>
            <person name="Singh A."/>
            <person name="Dalal V."/>
            <person name="Srivastava S."/>
            <person name="Dixit A."/>
            <person name="Pal A.K."/>
            <person name="Ghazi I.A."/>
            <person name="Yadav M."/>
            <person name="Pandit A."/>
            <person name="Bhargava A."/>
            <person name="Sureshbabu K."/>
            <person name="Batra K."/>
            <person name="Sharma T.R."/>
            <person name="Mohapatra T."/>
            <person name="Singh N.K."/>
            <person name="Messing J."/>
            <person name="Nelson A.B."/>
            <person name="Fuks G."/>
            <person name="Kavchok S."/>
            <person name="Keizer G."/>
            <person name="Linton E."/>
            <person name="Llaca V."/>
            <person name="Song R."/>
            <person name="Tanyolac B."/>
            <person name="Young S."/>
            <person name="Ho-Il K."/>
            <person name="Hahn J.H."/>
            <person name="Sangsakoo G."/>
            <person name="Vanavichit A."/>
            <person name="de Mattos Luiz.A.T."/>
            <person name="Zimmer P.D."/>
            <person name="Malone G."/>
            <person name="Dellagostin O."/>
            <person name="de Oliveira A.C."/>
            <person name="Bevan M."/>
            <person name="Bancroft I."/>
            <person name="Minx P."/>
            <person name="Cordum H."/>
            <person name="Wilson R."/>
            <person name="Cheng Z."/>
            <person name="Jin W."/>
            <person name="Jiang J."/>
            <person name="Leong S.A."/>
            <person name="Iwama H."/>
            <person name="Gojobori T."/>
            <person name="Itoh T."/>
            <person name="Niimura Y."/>
            <person name="Fujii Y."/>
            <person name="Habara T."/>
            <person name="Sakai H."/>
            <person name="Sato Y."/>
            <person name="Wilson G."/>
            <person name="Kumar K."/>
            <person name="McCouch S."/>
            <person name="Juretic N."/>
            <person name="Hoen D."/>
            <person name="Wright S."/>
            <person name="Bruskiewich R."/>
            <person name="Bureau T."/>
            <person name="Miyao A."/>
            <person name="Hirochika H."/>
            <person name="Nishikawa T."/>
            <person name="Kadowaki K."/>
            <person name="Sugiura M."/>
            <person name="Burr B."/>
            <person name="Sasaki T."/>
        </authorList>
    </citation>
    <scope>NUCLEOTIDE SEQUENCE [LARGE SCALE GENOMIC DNA]</scope>
    <source>
        <strain evidence="5">cv. Nipponbare</strain>
    </source>
</reference>
<keyword evidence="2" id="KW-0732">Signal</keyword>
<gene>
    <name evidence="4" type="ORF">B1342C04.7</name>
    <name evidence="3" type="ORF">P0025H07.26</name>
</gene>
<evidence type="ECO:0000313" key="3">
    <source>
        <dbReference type="EMBL" id="BAD38281.1"/>
    </source>
</evidence>
<feature type="compositionally biased region" description="Basic and acidic residues" evidence="1">
    <location>
        <begin position="34"/>
        <end position="59"/>
    </location>
</feature>
<dbReference type="AlphaFoldDB" id="Q67TR7"/>
<feature type="region of interest" description="Disordered" evidence="1">
    <location>
        <begin position="34"/>
        <end position="108"/>
    </location>
</feature>
<dbReference type="EMBL" id="AP006057">
    <property type="protein sequence ID" value="BAD38454.1"/>
    <property type="molecule type" value="Genomic_DNA"/>
</dbReference>
<reference evidence="3" key="1">
    <citation type="submission" date="2002-08" db="EMBL/GenBank/DDBJ databases">
        <title>Oryza sativa nipponbare(GA3) genomic DNA, chromosome 9, PAC clone:P0025H07.</title>
        <authorList>
            <person name="Sasaki T."/>
            <person name="Matsumoto T."/>
            <person name="Katayose Y."/>
        </authorList>
    </citation>
    <scope>NUCLEOTIDE SEQUENCE</scope>
</reference>
<dbReference type="EMBL" id="AP005655">
    <property type="protein sequence ID" value="BAD38281.1"/>
    <property type="molecule type" value="Genomic_DNA"/>
</dbReference>
<evidence type="ECO:0000313" key="5">
    <source>
        <dbReference type="Proteomes" id="UP000000763"/>
    </source>
</evidence>
<reference evidence="4" key="2">
    <citation type="submission" date="2002-11" db="EMBL/GenBank/DDBJ databases">
        <title>Oryza sativa nipponbare(GA3) genomic DNA, chromosome 9, BAC clone:B1342C04.</title>
        <authorList>
            <person name="Sasaki T."/>
            <person name="Matsumoto T."/>
            <person name="Katayose Y."/>
        </authorList>
    </citation>
    <scope>NUCLEOTIDE SEQUENCE</scope>
</reference>
<evidence type="ECO:0000313" key="4">
    <source>
        <dbReference type="EMBL" id="BAD38454.1"/>
    </source>
</evidence>
<feature type="signal peptide" evidence="2">
    <location>
        <begin position="1"/>
        <end position="20"/>
    </location>
</feature>
<evidence type="ECO:0000256" key="2">
    <source>
        <dbReference type="SAM" id="SignalP"/>
    </source>
</evidence>
<dbReference type="Proteomes" id="UP000000763">
    <property type="component" value="Chromosome 9"/>
</dbReference>
<accession>Q67TR7</accession>